<evidence type="ECO:0000256" key="1">
    <source>
        <dbReference type="ARBA" id="ARBA00001933"/>
    </source>
</evidence>
<gene>
    <name evidence="7" type="ORF">Stube_03920</name>
</gene>
<dbReference type="GO" id="GO:0008483">
    <property type="term" value="F:transaminase activity"/>
    <property type="evidence" value="ECO:0007669"/>
    <property type="project" value="UniProtKB-KW"/>
</dbReference>
<dbReference type="Gene3D" id="3.20.10.10">
    <property type="entry name" value="D-amino Acid Aminotransferase, subunit A, domain 2"/>
    <property type="match status" value="1"/>
</dbReference>
<dbReference type="EMBL" id="BLIR01000001">
    <property type="protein sequence ID" value="GFE35719.1"/>
    <property type="molecule type" value="Genomic_DNA"/>
</dbReference>
<feature type="region of interest" description="Disordered" evidence="6">
    <location>
        <begin position="1"/>
        <end position="39"/>
    </location>
</feature>
<keyword evidence="7" id="KW-0808">Transferase</keyword>
<sequence length="378" mass="39823">MTTASPTPPDGARTPADGGTAPAPEAPAPTPAPPKSPWIFHQGEFIRAGDLYMGPGLQGLHYGTGVFEGIRSYAVPDPGTPSAPRSGGPETSGPDDDRDARAAAGTYLFQAAEHYARLHRSCRLMRLDLPHSVSELVDITAELLRRNELNGHAYIRPVVHKLALRPGTPFGVRLSGVSTALTIMAMPMGAYVSRDGISCGVSSWRRIPDSSLPVNAKVTGGYANNALAVDEASAAGYDDAIMLNQRGEVAEASTANIFVVRDGQVATPHLGADILPGLTRAAVIDLLASEGGPRTAERTVLRSELHMADEVFLTGTGCQVVPVVTIDGRPVGDGVPGPVTRLVQELHHRATSGQLPAYRHLNHPVVFRSDRAGTGTRP</sequence>
<evidence type="ECO:0000313" key="7">
    <source>
        <dbReference type="EMBL" id="GFE35719.1"/>
    </source>
</evidence>
<feature type="compositionally biased region" description="Pro residues" evidence="6">
    <location>
        <begin position="24"/>
        <end position="36"/>
    </location>
</feature>
<accession>A0A640UJ88</accession>
<dbReference type="GO" id="GO:0046394">
    <property type="term" value="P:carboxylic acid biosynthetic process"/>
    <property type="evidence" value="ECO:0007669"/>
    <property type="project" value="UniProtKB-ARBA"/>
</dbReference>
<dbReference type="PANTHER" id="PTHR42743">
    <property type="entry name" value="AMINO-ACID AMINOTRANSFERASE"/>
    <property type="match status" value="1"/>
</dbReference>
<dbReference type="Gene3D" id="3.30.470.10">
    <property type="match status" value="1"/>
</dbReference>
<dbReference type="PROSITE" id="PS00770">
    <property type="entry name" value="AA_TRANSFER_CLASS_4"/>
    <property type="match status" value="1"/>
</dbReference>
<evidence type="ECO:0000256" key="2">
    <source>
        <dbReference type="ARBA" id="ARBA00009320"/>
    </source>
</evidence>
<name>A0A640UJ88_9ACTN</name>
<protein>
    <submittedName>
        <fullName evidence="7">Branched-chain amino acid aminotransferase</fullName>
    </submittedName>
</protein>
<dbReference type="InterPro" id="IPR050571">
    <property type="entry name" value="Class-IV_PLP-Dep_Aminotrnsfr"/>
</dbReference>
<comment type="similarity">
    <text evidence="2 4">Belongs to the class-IV pyridoxal-phosphate-dependent aminotransferase family.</text>
</comment>
<dbReference type="InterPro" id="IPR043131">
    <property type="entry name" value="BCAT-like_N"/>
</dbReference>
<keyword evidence="3 5" id="KW-0663">Pyridoxal phosphate</keyword>
<dbReference type="InterPro" id="IPR001544">
    <property type="entry name" value="Aminotrans_IV"/>
</dbReference>
<organism evidence="7 8">
    <name type="scientific">Streptomyces tubercidicus</name>
    <dbReference type="NCBI Taxonomy" id="47759"/>
    <lineage>
        <taxon>Bacteria</taxon>
        <taxon>Bacillati</taxon>
        <taxon>Actinomycetota</taxon>
        <taxon>Actinomycetes</taxon>
        <taxon>Kitasatosporales</taxon>
        <taxon>Streptomycetaceae</taxon>
        <taxon>Streptomyces</taxon>
    </lineage>
</organism>
<dbReference type="CDD" id="cd00449">
    <property type="entry name" value="PLPDE_IV"/>
    <property type="match status" value="1"/>
</dbReference>
<comment type="caution">
    <text evidence="7">The sequence shown here is derived from an EMBL/GenBank/DDBJ whole genome shotgun (WGS) entry which is preliminary data.</text>
</comment>
<keyword evidence="8" id="KW-1185">Reference proteome</keyword>
<feature type="compositionally biased region" description="Low complexity" evidence="6">
    <location>
        <begin position="11"/>
        <end position="23"/>
    </location>
</feature>
<dbReference type="InterPro" id="IPR036038">
    <property type="entry name" value="Aminotransferase-like"/>
</dbReference>
<keyword evidence="7" id="KW-0032">Aminotransferase</keyword>
<proteinExistence type="inferred from homology"/>
<dbReference type="Pfam" id="PF01063">
    <property type="entry name" value="Aminotran_4"/>
    <property type="match status" value="1"/>
</dbReference>
<dbReference type="GO" id="GO:0008652">
    <property type="term" value="P:amino acid biosynthetic process"/>
    <property type="evidence" value="ECO:0007669"/>
    <property type="project" value="UniProtKB-ARBA"/>
</dbReference>
<evidence type="ECO:0000256" key="3">
    <source>
        <dbReference type="ARBA" id="ARBA00022898"/>
    </source>
</evidence>
<dbReference type="PANTHER" id="PTHR42743:SF4">
    <property type="entry name" value="BRANCHED-CHAIN-AMINO-ACID AMINOTRANSFERASE-RELATED"/>
    <property type="match status" value="1"/>
</dbReference>
<feature type="region of interest" description="Disordered" evidence="6">
    <location>
        <begin position="73"/>
        <end position="99"/>
    </location>
</feature>
<dbReference type="SUPFAM" id="SSF56752">
    <property type="entry name" value="D-aminoacid aminotransferase-like PLP-dependent enzymes"/>
    <property type="match status" value="2"/>
</dbReference>
<dbReference type="GeneID" id="96281592"/>
<dbReference type="InterPro" id="IPR043132">
    <property type="entry name" value="BCAT-like_C"/>
</dbReference>
<evidence type="ECO:0000256" key="4">
    <source>
        <dbReference type="RuleBase" id="RU004106"/>
    </source>
</evidence>
<dbReference type="FunFam" id="3.20.10.10:FF:000002">
    <property type="entry name" value="D-alanine aminotransferase"/>
    <property type="match status" value="1"/>
</dbReference>
<evidence type="ECO:0000256" key="5">
    <source>
        <dbReference type="RuleBase" id="RU004516"/>
    </source>
</evidence>
<dbReference type="AlphaFoldDB" id="A0A640UJ88"/>
<dbReference type="InterPro" id="IPR018300">
    <property type="entry name" value="Aminotrans_IV_CS"/>
</dbReference>
<evidence type="ECO:0000313" key="8">
    <source>
        <dbReference type="Proteomes" id="UP000431826"/>
    </source>
</evidence>
<reference evidence="7 8" key="1">
    <citation type="submission" date="2019-12" db="EMBL/GenBank/DDBJ databases">
        <title>Whole genome shotgun sequence of Streptomyces tubercidicus NBRC 13090.</title>
        <authorList>
            <person name="Ichikawa N."/>
            <person name="Kimura A."/>
            <person name="Kitahashi Y."/>
            <person name="Komaki H."/>
            <person name="Tamura T."/>
        </authorList>
    </citation>
    <scope>NUCLEOTIDE SEQUENCE [LARGE SCALE GENOMIC DNA]</scope>
    <source>
        <strain evidence="7 8">NBRC 13090</strain>
    </source>
</reference>
<dbReference type="Proteomes" id="UP000431826">
    <property type="component" value="Unassembled WGS sequence"/>
</dbReference>
<dbReference type="RefSeq" id="WP_218039289.1">
    <property type="nucleotide sequence ID" value="NZ_BLIR01000001.1"/>
</dbReference>
<evidence type="ECO:0000256" key="6">
    <source>
        <dbReference type="SAM" id="MobiDB-lite"/>
    </source>
</evidence>
<comment type="cofactor">
    <cofactor evidence="1 5">
        <name>pyridoxal 5'-phosphate</name>
        <dbReference type="ChEBI" id="CHEBI:597326"/>
    </cofactor>
</comment>